<feature type="compositionally biased region" description="Basic and acidic residues" evidence="1">
    <location>
        <begin position="780"/>
        <end position="800"/>
    </location>
</feature>
<dbReference type="EMBL" id="KV442085">
    <property type="protein sequence ID" value="OAQ24928.1"/>
    <property type="molecule type" value="Genomic_DNA"/>
</dbReference>
<feature type="region of interest" description="Disordered" evidence="1">
    <location>
        <begin position="303"/>
        <end position="332"/>
    </location>
</feature>
<dbReference type="Proteomes" id="UP000078512">
    <property type="component" value="Unassembled WGS sequence"/>
</dbReference>
<feature type="compositionally biased region" description="Basic and acidic residues" evidence="1">
    <location>
        <begin position="733"/>
        <end position="745"/>
    </location>
</feature>
<proteinExistence type="predicted"/>
<feature type="region of interest" description="Disordered" evidence="1">
    <location>
        <begin position="722"/>
        <end position="745"/>
    </location>
</feature>
<name>A0A197JIX2_9FUNG</name>
<feature type="region of interest" description="Disordered" evidence="1">
    <location>
        <begin position="366"/>
        <end position="416"/>
    </location>
</feature>
<organism evidence="3 4">
    <name type="scientific">Linnemannia elongata AG-77</name>
    <dbReference type="NCBI Taxonomy" id="1314771"/>
    <lineage>
        <taxon>Eukaryota</taxon>
        <taxon>Fungi</taxon>
        <taxon>Fungi incertae sedis</taxon>
        <taxon>Mucoromycota</taxon>
        <taxon>Mortierellomycotina</taxon>
        <taxon>Mortierellomycetes</taxon>
        <taxon>Mortierellales</taxon>
        <taxon>Mortierellaceae</taxon>
        <taxon>Linnemannia</taxon>
    </lineage>
</organism>
<keyword evidence="2" id="KW-1133">Transmembrane helix</keyword>
<evidence type="ECO:0000256" key="1">
    <source>
        <dbReference type="SAM" id="MobiDB-lite"/>
    </source>
</evidence>
<feature type="region of interest" description="Disordered" evidence="1">
    <location>
        <begin position="921"/>
        <end position="940"/>
    </location>
</feature>
<feature type="transmembrane region" description="Helical" evidence="2">
    <location>
        <begin position="886"/>
        <end position="911"/>
    </location>
</feature>
<feature type="region of interest" description="Disordered" evidence="1">
    <location>
        <begin position="195"/>
        <end position="227"/>
    </location>
</feature>
<feature type="compositionally biased region" description="Basic residues" evidence="1">
    <location>
        <begin position="270"/>
        <end position="282"/>
    </location>
</feature>
<evidence type="ECO:0000313" key="4">
    <source>
        <dbReference type="Proteomes" id="UP000078512"/>
    </source>
</evidence>
<feature type="compositionally biased region" description="Polar residues" evidence="1">
    <location>
        <begin position="818"/>
        <end position="832"/>
    </location>
</feature>
<feature type="compositionally biased region" description="Low complexity" evidence="1">
    <location>
        <begin position="386"/>
        <end position="395"/>
    </location>
</feature>
<keyword evidence="2" id="KW-0472">Membrane</keyword>
<feature type="region of interest" description="Disordered" evidence="1">
    <location>
        <begin position="780"/>
        <end position="832"/>
    </location>
</feature>
<feature type="region of interest" description="Disordered" evidence="1">
    <location>
        <begin position="90"/>
        <end position="168"/>
    </location>
</feature>
<accession>A0A197JIX2</accession>
<feature type="region of interest" description="Disordered" evidence="1">
    <location>
        <begin position="639"/>
        <end position="660"/>
    </location>
</feature>
<dbReference type="OrthoDB" id="8062037at2759"/>
<feature type="region of interest" description="Disordered" evidence="1">
    <location>
        <begin position="247"/>
        <end position="285"/>
    </location>
</feature>
<evidence type="ECO:0000313" key="3">
    <source>
        <dbReference type="EMBL" id="OAQ24928.1"/>
    </source>
</evidence>
<keyword evidence="2" id="KW-0812">Transmembrane</keyword>
<protein>
    <recommendedName>
        <fullName evidence="5">Transmembrane protein</fullName>
    </recommendedName>
</protein>
<feature type="compositionally biased region" description="Low complexity" evidence="1">
    <location>
        <begin position="95"/>
        <end position="118"/>
    </location>
</feature>
<evidence type="ECO:0000256" key="2">
    <source>
        <dbReference type="SAM" id="Phobius"/>
    </source>
</evidence>
<gene>
    <name evidence="3" type="ORF">K457DRAFT_792441</name>
</gene>
<feature type="compositionally biased region" description="Low complexity" evidence="1">
    <location>
        <begin position="131"/>
        <end position="141"/>
    </location>
</feature>
<keyword evidence="4" id="KW-1185">Reference proteome</keyword>
<feature type="compositionally biased region" description="Low complexity" evidence="1">
    <location>
        <begin position="402"/>
        <end position="415"/>
    </location>
</feature>
<dbReference type="AlphaFoldDB" id="A0A197JIX2"/>
<feature type="compositionally biased region" description="Basic and acidic residues" evidence="1">
    <location>
        <begin position="198"/>
        <end position="216"/>
    </location>
</feature>
<sequence length="965" mass="108177">MLDRPFSDVCSTVSCWALIFSVILPSMQVMGVKVTSLDASPTTTTSDPQQQHYHLQKHSHQLQQQLMLKASIFSLTVYLDPTTIQQTLSPMTFLSDPSPSSSNNKNSDSSSSPSSPKSYLVQNGSWKEQQDPQLPQPQLNQRSPVIGQDVNPPPPVRGFSSSSSYRKRVRGGHSRTAFIDQGSVWSRSFLLPPVESDTDNHDATAARREEEGEEGRIGLGISKGPRRLSRHRYPHALIHRLYNNNNRPLREGGSSRRMAIMPKTTAKSTTTRRRIEAKKRPSRLQQSLLLNQQEHDINETFLSNANNHNNHHHQQKQQRQIRNDPPSQEDDLSYYSTHRDLAEMMNFILDDEELSEHFLANNMLQSASSSNDDNHLDDSPTFEAKQQQQQQHHQQPTPAPTSSSSSSSFVSPSLSGWTQNDIDMARALWDYWEELDAMDLIQAQLESQLVDEGDVNQEDINNIDHKTHYPRQAHLRQRPEHQPFRSALWNGKVKALAKDDTSNMSSPLEWMQDGISGPMMRFPFSGPMPIMPLNWIALMPCPVDESPELDLDQTGRKTPTLPLDASAIVFYATTNGDCRGYAETFDGEGDSLPPVMILDALSAKRLILTLESLSYGTTAMAFLAQINPESNAAAIPISTTPIRTDDNDNEETTDAKTGEESTMLDPLGTIEQEELRNKAATRPLRRQIIISMPELASMVDSFTAGAAIRVRRVLINLGLDTQDTGTDEQLDADGDRSERGRDDAEYYRPLTSAMLLKNGGVGARKAAYFGPEAVDVDAHRQEHDRAQDKENDKGKEEEGTASRSFILQRHPKTRTRPNRLSQRGHQASTRPQLLDQVQSLMLLKEYPQYSGGHQSLHPRLSGLQQNNNNHNLPLTQPNNATLSGRVAMVLMSTVCGIGVGMFGALLFVVALKVRLFQSRRSNNSGSGVHSHRHATAAQQQQSSRLEYWRVMGFGRCFKHRMRPWS</sequence>
<reference evidence="3 4" key="1">
    <citation type="submission" date="2016-05" db="EMBL/GenBank/DDBJ databases">
        <title>Genome sequencing reveals origins of a unique bacterial endosymbiosis in the earliest lineages of terrestrial Fungi.</title>
        <authorList>
            <consortium name="DOE Joint Genome Institute"/>
            <person name="Uehling J."/>
            <person name="Gryganskyi A."/>
            <person name="Hameed K."/>
            <person name="Tschaplinski T."/>
            <person name="Misztal P."/>
            <person name="Wu S."/>
            <person name="Desiro A."/>
            <person name="Vande Pol N."/>
            <person name="Du Z.-Y."/>
            <person name="Zienkiewicz A."/>
            <person name="Zienkiewicz K."/>
            <person name="Morin E."/>
            <person name="Tisserant E."/>
            <person name="Splivallo R."/>
            <person name="Hainaut M."/>
            <person name="Henrissat B."/>
            <person name="Ohm R."/>
            <person name="Kuo A."/>
            <person name="Yan J."/>
            <person name="Lipzen A."/>
            <person name="Nolan M."/>
            <person name="Labutti K."/>
            <person name="Barry K."/>
            <person name="Goldstein A."/>
            <person name="Labbe J."/>
            <person name="Schadt C."/>
            <person name="Tuskan G."/>
            <person name="Grigoriev I."/>
            <person name="Martin F."/>
            <person name="Vilgalys R."/>
            <person name="Bonito G."/>
        </authorList>
    </citation>
    <scope>NUCLEOTIDE SEQUENCE [LARGE SCALE GENOMIC DNA]</scope>
    <source>
        <strain evidence="3 4">AG-77</strain>
    </source>
</reference>
<evidence type="ECO:0008006" key="5">
    <source>
        <dbReference type="Google" id="ProtNLM"/>
    </source>
</evidence>